<dbReference type="PANTHER" id="PTHR11699">
    <property type="entry name" value="ALDEHYDE DEHYDROGENASE-RELATED"/>
    <property type="match status" value="1"/>
</dbReference>
<evidence type="ECO:0000259" key="3">
    <source>
        <dbReference type="Pfam" id="PF00171"/>
    </source>
</evidence>
<sequence>MSIIVESNLIAGRFTADGAGDPIPVLNPATGDVIGHVPAMGPAEVDAAVSAAVEGARVWKKTGQLARGRVLLDAAALIRAEGDELVEVIVAEMGKTRAEATGEVGKTAEFFEYYGGVGRLPYGELIPDGRPGTFALQRHEPIGAVLLVTPWNDPLLTPARKMAPALIAGNAVVIKPATETPLVTLRLADILHRAGLPAGVLGTVTGRGSQIGDVLTTDPRFAAVSFTGSTEVGLALQRKLGGTGVRVQTEMGGKNAAVVLADADLDLAVPILMAGAFGQAGQRCTATSRLIVERPIAEELTARLTAAVQALRVGPGGADGVDLGPVVSLAQQRDIAARVDAGLAGGAEVIAKTAVDVGLLTGGAFVEPILLTVDAQNPLWREEVFGPVLGIRVVDSIDEAIDAVNDSAYGLSSAVFTRSLESAFRFIDDVDTGQVSVNQPTSGWDIHQPFGGFKESGSAFKEQGLDALHFYTRVKTVAVRTH</sequence>
<comment type="similarity">
    <text evidence="1">Belongs to the aldehyde dehydrogenase family.</text>
</comment>
<dbReference type="FunFam" id="3.40.605.10:FF:000007">
    <property type="entry name" value="NAD/NADP-dependent betaine aldehyde dehydrogenase"/>
    <property type="match status" value="1"/>
</dbReference>
<accession>A0AA40SQC2</accession>
<evidence type="ECO:0000256" key="1">
    <source>
        <dbReference type="ARBA" id="ARBA00009986"/>
    </source>
</evidence>
<evidence type="ECO:0000313" key="4">
    <source>
        <dbReference type="EMBL" id="MBB4140465.1"/>
    </source>
</evidence>
<dbReference type="AlphaFoldDB" id="A0AA40SQC2"/>
<evidence type="ECO:0000313" key="5">
    <source>
        <dbReference type="Proteomes" id="UP000549113"/>
    </source>
</evidence>
<dbReference type="InterPro" id="IPR016162">
    <property type="entry name" value="Ald_DH_N"/>
</dbReference>
<dbReference type="PROSITE" id="PS00070">
    <property type="entry name" value="ALDEHYDE_DEHYDR_CYS"/>
    <property type="match status" value="1"/>
</dbReference>
<dbReference type="SUPFAM" id="SSF53720">
    <property type="entry name" value="ALDH-like"/>
    <property type="match status" value="1"/>
</dbReference>
<evidence type="ECO:0000256" key="2">
    <source>
        <dbReference type="ARBA" id="ARBA00023002"/>
    </source>
</evidence>
<reference evidence="4 5" key="1">
    <citation type="submission" date="2020-08" db="EMBL/GenBank/DDBJ databases">
        <title>Sequencing the genomes of 1000 actinobacteria strains.</title>
        <authorList>
            <person name="Klenk H.-P."/>
        </authorList>
    </citation>
    <scope>NUCLEOTIDE SEQUENCE [LARGE SCALE GENOMIC DNA]</scope>
    <source>
        <strain evidence="4 5">DSM 19600</strain>
    </source>
</reference>
<feature type="domain" description="Aldehyde dehydrogenase" evidence="3">
    <location>
        <begin position="20"/>
        <end position="477"/>
    </location>
</feature>
<dbReference type="Gene3D" id="3.40.309.10">
    <property type="entry name" value="Aldehyde Dehydrogenase, Chain A, domain 2"/>
    <property type="match status" value="1"/>
</dbReference>
<name>A0AA40SQC2_9MICO</name>
<comment type="caution">
    <text evidence="4">The sequence shown here is derived from an EMBL/GenBank/DDBJ whole genome shotgun (WGS) entry which is preliminary data.</text>
</comment>
<gene>
    <name evidence="4" type="ORF">BKA10_002259</name>
</gene>
<dbReference type="Proteomes" id="UP000549113">
    <property type="component" value="Unassembled WGS sequence"/>
</dbReference>
<keyword evidence="5" id="KW-1185">Reference proteome</keyword>
<dbReference type="GO" id="GO:0004029">
    <property type="term" value="F:aldehyde dehydrogenase (NAD+) activity"/>
    <property type="evidence" value="ECO:0007669"/>
    <property type="project" value="UniProtKB-EC"/>
</dbReference>
<dbReference type="InterPro" id="IPR016160">
    <property type="entry name" value="Ald_DH_CS_CYS"/>
</dbReference>
<proteinExistence type="inferred from homology"/>
<dbReference type="EC" id="1.2.1.3" evidence="4"/>
<dbReference type="InterPro" id="IPR016161">
    <property type="entry name" value="Ald_DH/histidinol_DH"/>
</dbReference>
<dbReference type="RefSeq" id="WP_248199288.1">
    <property type="nucleotide sequence ID" value="NZ_BAABCO010000004.1"/>
</dbReference>
<dbReference type="EMBL" id="JACIFH010000001">
    <property type="protein sequence ID" value="MBB4140465.1"/>
    <property type="molecule type" value="Genomic_DNA"/>
</dbReference>
<dbReference type="InterPro" id="IPR016163">
    <property type="entry name" value="Ald_DH_C"/>
</dbReference>
<dbReference type="Gene3D" id="3.40.605.10">
    <property type="entry name" value="Aldehyde Dehydrogenase, Chain A, domain 1"/>
    <property type="match status" value="1"/>
</dbReference>
<dbReference type="InterPro" id="IPR015590">
    <property type="entry name" value="Aldehyde_DH_dom"/>
</dbReference>
<protein>
    <submittedName>
        <fullName evidence="4">Aldehyde dehydrogenase (NAD+)</fullName>
        <ecNumber evidence="4">1.2.1.3</ecNumber>
    </submittedName>
</protein>
<keyword evidence="2 4" id="KW-0560">Oxidoreductase</keyword>
<organism evidence="4 5">
    <name type="scientific">Microbacterium invictum</name>
    <dbReference type="NCBI Taxonomy" id="515415"/>
    <lineage>
        <taxon>Bacteria</taxon>
        <taxon>Bacillati</taxon>
        <taxon>Actinomycetota</taxon>
        <taxon>Actinomycetes</taxon>
        <taxon>Micrococcales</taxon>
        <taxon>Microbacteriaceae</taxon>
        <taxon>Microbacterium</taxon>
    </lineage>
</organism>
<dbReference type="Pfam" id="PF00171">
    <property type="entry name" value="Aldedh"/>
    <property type="match status" value="1"/>
</dbReference>